<keyword evidence="4" id="KW-0418">Kinase</keyword>
<feature type="domain" description="Protein kinase" evidence="11">
    <location>
        <begin position="274"/>
        <end position="551"/>
    </location>
</feature>
<dbReference type="PRINTS" id="PR00109">
    <property type="entry name" value="TYRKINASE"/>
</dbReference>
<dbReference type="GO" id="GO:0004714">
    <property type="term" value="F:transmembrane receptor protein tyrosine kinase activity"/>
    <property type="evidence" value="ECO:0007669"/>
    <property type="project" value="UniProtKB-EC"/>
</dbReference>
<dbReference type="InterPro" id="IPR001245">
    <property type="entry name" value="Ser-Thr/Tyr_kinase_cat_dom"/>
</dbReference>
<reference evidence="15" key="1">
    <citation type="submission" date="2016-11" db="UniProtKB">
        <authorList>
            <consortium name="WormBaseParasite"/>
        </authorList>
    </citation>
    <scope>IDENTIFICATION</scope>
</reference>
<evidence type="ECO:0000259" key="11">
    <source>
        <dbReference type="PROSITE" id="PS50011"/>
    </source>
</evidence>
<dbReference type="EMBL" id="CAJFDI010000004">
    <property type="protein sequence ID" value="CAD5227008.1"/>
    <property type="molecule type" value="Genomic_DNA"/>
</dbReference>
<dbReference type="InterPro" id="IPR020635">
    <property type="entry name" value="Tyr_kinase_cat_dom"/>
</dbReference>
<evidence type="ECO:0000256" key="10">
    <source>
        <dbReference type="SAM" id="Phobius"/>
    </source>
</evidence>
<protein>
    <submittedName>
        <fullName evidence="12">(pine wood nematode) hypothetical protein</fullName>
    </submittedName>
    <submittedName>
        <fullName evidence="15">Protein kinase domain-containing protein</fullName>
    </submittedName>
</protein>
<evidence type="ECO:0000256" key="1">
    <source>
        <dbReference type="ARBA" id="ARBA00004167"/>
    </source>
</evidence>
<dbReference type="PROSITE" id="PS00109">
    <property type="entry name" value="PROTEIN_KINASE_TYR"/>
    <property type="match status" value="1"/>
</dbReference>
<dbReference type="FunFam" id="1.10.510.10:FF:000554">
    <property type="entry name" value="Predicted protein"/>
    <property type="match status" value="1"/>
</dbReference>
<dbReference type="PROSITE" id="PS50011">
    <property type="entry name" value="PROTEIN_KINASE_DOM"/>
    <property type="match status" value="1"/>
</dbReference>
<dbReference type="Pfam" id="PF07714">
    <property type="entry name" value="PK_Tyr_Ser-Thr"/>
    <property type="match status" value="1"/>
</dbReference>
<dbReference type="GO" id="GO:0007169">
    <property type="term" value="P:cell surface receptor protein tyrosine kinase signaling pathway"/>
    <property type="evidence" value="ECO:0007669"/>
    <property type="project" value="TreeGrafter"/>
</dbReference>
<dbReference type="InterPro" id="IPR000719">
    <property type="entry name" value="Prot_kinase_dom"/>
</dbReference>
<keyword evidence="10" id="KW-0472">Membrane</keyword>
<feature type="transmembrane region" description="Helical" evidence="10">
    <location>
        <begin position="208"/>
        <end position="232"/>
    </location>
</feature>
<dbReference type="Gene3D" id="1.10.510.10">
    <property type="entry name" value="Transferase(Phosphotransferase) domain 1"/>
    <property type="match status" value="1"/>
</dbReference>
<feature type="binding site" evidence="8">
    <location>
        <position position="311"/>
    </location>
    <ligand>
        <name>ATP</name>
        <dbReference type="ChEBI" id="CHEBI:30616"/>
    </ligand>
</feature>
<evidence type="ECO:0000256" key="6">
    <source>
        <dbReference type="ARBA" id="ARBA00023137"/>
    </source>
</evidence>
<keyword evidence="2" id="KW-0808">Transferase</keyword>
<dbReference type="SMART" id="SM00219">
    <property type="entry name" value="TyrKc"/>
    <property type="match status" value="1"/>
</dbReference>
<keyword evidence="10" id="KW-0812">Transmembrane</keyword>
<reference evidence="12" key="2">
    <citation type="submission" date="2020-09" db="EMBL/GenBank/DDBJ databases">
        <authorList>
            <person name="Kikuchi T."/>
        </authorList>
    </citation>
    <scope>NUCLEOTIDE SEQUENCE</scope>
    <source>
        <strain evidence="12">Ka4C1</strain>
    </source>
</reference>
<dbReference type="InterPro" id="IPR017441">
    <property type="entry name" value="Protein_kinase_ATP_BS"/>
</dbReference>
<dbReference type="Proteomes" id="UP000582659">
    <property type="component" value="Unassembled WGS sequence"/>
</dbReference>
<keyword evidence="10" id="KW-1133">Transmembrane helix</keyword>
<feature type="region of interest" description="Disordered" evidence="9">
    <location>
        <begin position="558"/>
        <end position="578"/>
    </location>
</feature>
<dbReference type="eggNOG" id="KOG0200">
    <property type="taxonomic scope" value="Eukaryota"/>
</dbReference>
<evidence type="ECO:0000313" key="14">
    <source>
        <dbReference type="Proteomes" id="UP000659654"/>
    </source>
</evidence>
<dbReference type="AlphaFoldDB" id="A0A1I7S421"/>
<dbReference type="SUPFAM" id="SSF56112">
    <property type="entry name" value="Protein kinase-like (PK-like)"/>
    <property type="match status" value="1"/>
</dbReference>
<dbReference type="Proteomes" id="UP000095284">
    <property type="component" value="Unplaced"/>
</dbReference>
<evidence type="ECO:0000313" key="12">
    <source>
        <dbReference type="EMBL" id="CAD5227008.1"/>
    </source>
</evidence>
<proteinExistence type="predicted"/>
<dbReference type="PANTHER" id="PTHR24416:SF600">
    <property type="entry name" value="PDGF- AND VEGF-RECEPTOR RELATED, ISOFORM J"/>
    <property type="match status" value="1"/>
</dbReference>
<comment type="subcellular location">
    <subcellularLocation>
        <location evidence="1">Membrane</location>
        <topology evidence="1">Single-pass membrane protein</topology>
    </subcellularLocation>
</comment>
<dbReference type="InterPro" id="IPR011009">
    <property type="entry name" value="Kinase-like_dom_sf"/>
</dbReference>
<dbReference type="InterPro" id="IPR008266">
    <property type="entry name" value="Tyr_kinase_AS"/>
</dbReference>
<dbReference type="GO" id="GO:0005886">
    <property type="term" value="C:plasma membrane"/>
    <property type="evidence" value="ECO:0007669"/>
    <property type="project" value="TreeGrafter"/>
</dbReference>
<keyword evidence="14" id="KW-1185">Reference proteome</keyword>
<evidence type="ECO:0000256" key="5">
    <source>
        <dbReference type="ARBA" id="ARBA00022840"/>
    </source>
</evidence>
<keyword evidence="6" id="KW-0829">Tyrosine-protein kinase</keyword>
<dbReference type="SMR" id="A0A1I7S421"/>
<dbReference type="WBParaSite" id="BXY_0775300.1">
    <property type="protein sequence ID" value="BXY_0775300.1"/>
    <property type="gene ID" value="BXY_0775300"/>
</dbReference>
<dbReference type="PROSITE" id="PS00107">
    <property type="entry name" value="PROTEIN_KINASE_ATP"/>
    <property type="match status" value="1"/>
</dbReference>
<dbReference type="OrthoDB" id="535945at2759"/>
<keyword evidence="3 8" id="KW-0547">Nucleotide-binding</keyword>
<sequence>MLENATAELVGDYGYLRQAIDPLISNTQAVMGRDSMSYLLPDYRTVTPCTIGTSSSCAVAQIPNSSLYLSSGNTYQMMDKFIRILQDANAYSIQRSEFLIFTNINCSNVRNDNMYPDVYDMFVTNFEKTLNTIKSSNLHTYIFWNRLETMSGPCKNLKDYKDTKLVYISQTNWNMTGFKEEVKQKFVEEWDATGSGGALSPEEEEGGYAAVIGGSVGGFVFLALTALGIYLYRKRKREQKLREFAESHKHSSKKDTVNIKTDDRYEIDNKDLTFDYDIILGSGVSGKVYKGSLDRFNVETREFTKVEVAIKIAHVVAKQAVKNDMLREISLMKCLSNHPHILQLVGCISDPSNPVLATEYCANGDLLHVLREHALHFWDPEPCRRVKICLLMADIYKIAEQIASAMGYIASKKYVHRDLAARNVFITAEMEIKVGDFGLCRQYQEDFYTQQAGKLPIKYMALESLKDFSFSERTDVWSYGVLFFEILSGGEKPYSDIQNEDMVYYLENGRRLQLPEQTPAELSDLIHRCWLVDPLERPTFEELTKKMREFQGLSPISDDVIAMENETEEDEEEKERDE</sequence>
<dbReference type="InterPro" id="IPR050122">
    <property type="entry name" value="RTK"/>
</dbReference>
<comment type="catalytic activity">
    <reaction evidence="7">
        <text>L-tyrosyl-[protein] + ATP = O-phospho-L-tyrosyl-[protein] + ADP + H(+)</text>
        <dbReference type="Rhea" id="RHEA:10596"/>
        <dbReference type="Rhea" id="RHEA-COMP:10136"/>
        <dbReference type="Rhea" id="RHEA-COMP:20101"/>
        <dbReference type="ChEBI" id="CHEBI:15378"/>
        <dbReference type="ChEBI" id="CHEBI:30616"/>
        <dbReference type="ChEBI" id="CHEBI:46858"/>
        <dbReference type="ChEBI" id="CHEBI:61978"/>
        <dbReference type="ChEBI" id="CHEBI:456216"/>
        <dbReference type="EC" id="2.7.10.1"/>
    </reaction>
</comment>
<evidence type="ECO:0000256" key="2">
    <source>
        <dbReference type="ARBA" id="ARBA00022679"/>
    </source>
</evidence>
<evidence type="ECO:0000313" key="15">
    <source>
        <dbReference type="WBParaSite" id="BXY_0775300.1"/>
    </source>
</evidence>
<organism evidence="13 15">
    <name type="scientific">Bursaphelenchus xylophilus</name>
    <name type="common">Pinewood nematode worm</name>
    <name type="synonym">Aphelenchoides xylophilus</name>
    <dbReference type="NCBI Taxonomy" id="6326"/>
    <lineage>
        <taxon>Eukaryota</taxon>
        <taxon>Metazoa</taxon>
        <taxon>Ecdysozoa</taxon>
        <taxon>Nematoda</taxon>
        <taxon>Chromadorea</taxon>
        <taxon>Rhabditida</taxon>
        <taxon>Tylenchina</taxon>
        <taxon>Tylenchomorpha</taxon>
        <taxon>Aphelenchoidea</taxon>
        <taxon>Aphelenchoididae</taxon>
        <taxon>Bursaphelenchus</taxon>
    </lineage>
</organism>
<dbReference type="CDD" id="cd12087">
    <property type="entry name" value="TM_EGFR-like"/>
    <property type="match status" value="1"/>
</dbReference>
<dbReference type="EMBL" id="CAJFCV020000004">
    <property type="protein sequence ID" value="CAG9116638.1"/>
    <property type="molecule type" value="Genomic_DNA"/>
</dbReference>
<dbReference type="CDD" id="cd00192">
    <property type="entry name" value="PTKc"/>
    <property type="match status" value="1"/>
</dbReference>
<keyword evidence="5 8" id="KW-0067">ATP-binding</keyword>
<evidence type="ECO:0000256" key="3">
    <source>
        <dbReference type="ARBA" id="ARBA00022741"/>
    </source>
</evidence>
<evidence type="ECO:0000256" key="4">
    <source>
        <dbReference type="ARBA" id="ARBA00022777"/>
    </source>
</evidence>
<evidence type="ECO:0000256" key="9">
    <source>
        <dbReference type="SAM" id="MobiDB-lite"/>
    </source>
</evidence>
<feature type="compositionally biased region" description="Acidic residues" evidence="9">
    <location>
        <begin position="565"/>
        <end position="578"/>
    </location>
</feature>
<dbReference type="PANTHER" id="PTHR24416">
    <property type="entry name" value="TYROSINE-PROTEIN KINASE RECEPTOR"/>
    <property type="match status" value="1"/>
</dbReference>
<accession>A0A1I7S421</accession>
<dbReference type="GO" id="GO:0043235">
    <property type="term" value="C:receptor complex"/>
    <property type="evidence" value="ECO:0007669"/>
    <property type="project" value="TreeGrafter"/>
</dbReference>
<evidence type="ECO:0000313" key="13">
    <source>
        <dbReference type="Proteomes" id="UP000095284"/>
    </source>
</evidence>
<dbReference type="GO" id="GO:0005524">
    <property type="term" value="F:ATP binding"/>
    <property type="evidence" value="ECO:0007669"/>
    <property type="project" value="UniProtKB-UniRule"/>
</dbReference>
<dbReference type="Proteomes" id="UP000659654">
    <property type="component" value="Unassembled WGS sequence"/>
</dbReference>
<evidence type="ECO:0000256" key="8">
    <source>
        <dbReference type="PROSITE-ProRule" id="PRU10141"/>
    </source>
</evidence>
<gene>
    <name evidence="12" type="ORF">BXYJ_LOCUS9553</name>
</gene>
<name>A0A1I7S421_BURXY</name>
<dbReference type="Gene3D" id="3.30.200.20">
    <property type="entry name" value="Phosphorylase Kinase, domain 1"/>
    <property type="match status" value="1"/>
</dbReference>
<evidence type="ECO:0000256" key="7">
    <source>
        <dbReference type="ARBA" id="ARBA00051243"/>
    </source>
</evidence>